<name>A0A4V1M2X0_TREME</name>
<reference evidence="2 3" key="1">
    <citation type="submission" date="2016-06" db="EMBL/GenBank/DDBJ databases">
        <title>Evolution of pathogenesis and genome organization in the Tremellales.</title>
        <authorList>
            <person name="Cuomo C."/>
            <person name="Litvintseva A."/>
            <person name="Heitman J."/>
            <person name="Chen Y."/>
            <person name="Sun S."/>
            <person name="Springer D."/>
            <person name="Dromer F."/>
            <person name="Young S."/>
            <person name="Zeng Q."/>
            <person name="Chapman S."/>
            <person name="Gujja S."/>
            <person name="Saif S."/>
            <person name="Birren B."/>
        </authorList>
    </citation>
    <scope>NUCLEOTIDE SEQUENCE [LARGE SCALE GENOMIC DNA]</scope>
    <source>
        <strain evidence="2 3">ATCC 28783</strain>
    </source>
</reference>
<dbReference type="EMBL" id="SDIL01000183">
    <property type="protein sequence ID" value="RXK34840.1"/>
    <property type="molecule type" value="Genomic_DNA"/>
</dbReference>
<accession>A0A4V1M2X0</accession>
<evidence type="ECO:0000313" key="2">
    <source>
        <dbReference type="EMBL" id="RXK34840.1"/>
    </source>
</evidence>
<dbReference type="OrthoDB" id="5392716at2759"/>
<dbReference type="AlphaFoldDB" id="A0A4V1M2X0"/>
<dbReference type="InParanoid" id="A0A4V1M2X0"/>
<evidence type="ECO:0000313" key="3">
    <source>
        <dbReference type="Proteomes" id="UP000289152"/>
    </source>
</evidence>
<proteinExistence type="predicted"/>
<gene>
    <name evidence="2" type="ORF">M231_07902</name>
</gene>
<dbReference type="Proteomes" id="UP000289152">
    <property type="component" value="Unassembled WGS sequence"/>
</dbReference>
<dbReference type="PANTHER" id="PTHR46177:SF1">
    <property type="entry name" value="INTEGRASE CATALYTIC DOMAIN-CONTAINING PROTEIN"/>
    <property type="match status" value="1"/>
</dbReference>
<protein>
    <recommendedName>
        <fullName evidence="1">Integrase core domain-containing protein</fullName>
    </recommendedName>
</protein>
<organism evidence="2 3">
    <name type="scientific">Tremella mesenterica</name>
    <name type="common">Jelly fungus</name>
    <dbReference type="NCBI Taxonomy" id="5217"/>
    <lineage>
        <taxon>Eukaryota</taxon>
        <taxon>Fungi</taxon>
        <taxon>Dikarya</taxon>
        <taxon>Basidiomycota</taxon>
        <taxon>Agaricomycotina</taxon>
        <taxon>Tremellomycetes</taxon>
        <taxon>Tremellales</taxon>
        <taxon>Tremellaceae</taxon>
        <taxon>Tremella</taxon>
    </lineage>
</organism>
<dbReference type="PANTHER" id="PTHR46177">
    <property type="entry name" value="INTEGRASE CATALYTIC DOMAIN-CONTAINING PROTEIN"/>
    <property type="match status" value="1"/>
</dbReference>
<dbReference type="VEuPathDB" id="FungiDB:TREMEDRAFT_34614"/>
<dbReference type="Pfam" id="PF24764">
    <property type="entry name" value="rva_4"/>
    <property type="match status" value="1"/>
</dbReference>
<feature type="domain" description="Integrase core" evidence="1">
    <location>
        <begin position="142"/>
        <end position="266"/>
    </location>
</feature>
<evidence type="ECO:0000259" key="1">
    <source>
        <dbReference type="Pfam" id="PF24764"/>
    </source>
</evidence>
<keyword evidence="3" id="KW-1185">Reference proteome</keyword>
<sequence>MPTSRTRPVIPPTPTPELEQAIYSAYQSGAKSWKDVNRQLVQQNSDWLFGSKTAFYKTCSIMKIPGSRKGALNPEQLNVEIRNLDGIHKTRGYRGVTHALSLKGLVVTRNAVYRQLQMIDPQGLQNRSRGSRRLRRFPIISAGPNEQWSMDGHDKLAMWGFGIYGIRDVYSGFLLALHAFPSNRLAANVHWLFLETILEQKGYPIQVASDRGSEMGQISETQFLLRQTYSTPELDDVPPHICLKSLRNITIERQWVHVRKEVVDLILEKIQEGLERGFVWTNPAHRMSPSITPFGFADSPQNPIHLVDVDKISSKAQRSLGE</sequence>
<dbReference type="STRING" id="5217.A0A4V1M2X0"/>
<dbReference type="InterPro" id="IPR058913">
    <property type="entry name" value="Integrase_dom_put"/>
</dbReference>
<comment type="caution">
    <text evidence="2">The sequence shown here is derived from an EMBL/GenBank/DDBJ whole genome shotgun (WGS) entry which is preliminary data.</text>
</comment>